<dbReference type="EMBL" id="BNDY01000021">
    <property type="protein sequence ID" value="GHI43725.1"/>
    <property type="molecule type" value="Genomic_DNA"/>
</dbReference>
<evidence type="ECO:0000313" key="2">
    <source>
        <dbReference type="EMBL" id="GHI43725.1"/>
    </source>
</evidence>
<organism evidence="2 3">
    <name type="scientific">Streptomyces violascens</name>
    <dbReference type="NCBI Taxonomy" id="67381"/>
    <lineage>
        <taxon>Bacteria</taxon>
        <taxon>Bacillati</taxon>
        <taxon>Actinomycetota</taxon>
        <taxon>Actinomycetes</taxon>
        <taxon>Kitasatosporales</taxon>
        <taxon>Streptomycetaceae</taxon>
        <taxon>Streptomyces</taxon>
    </lineage>
</organism>
<proteinExistence type="predicted"/>
<dbReference type="Proteomes" id="UP001050808">
    <property type="component" value="Unassembled WGS sequence"/>
</dbReference>
<sequence>MRRSYAWHDALRRDIAADATVQAGWSQPADDGNSDPLRRGHPHGRRLEHAKELSANTCRVCAGRHIRGRSGQPPDRPVGRDPTGASTAQPD</sequence>
<keyword evidence="3" id="KW-1185">Reference proteome</keyword>
<protein>
    <submittedName>
        <fullName evidence="2">Uncharacterized protein</fullName>
    </submittedName>
</protein>
<feature type="region of interest" description="Disordered" evidence="1">
    <location>
        <begin position="64"/>
        <end position="91"/>
    </location>
</feature>
<evidence type="ECO:0000256" key="1">
    <source>
        <dbReference type="SAM" id="MobiDB-lite"/>
    </source>
</evidence>
<accession>A0ABQ3R2L0</accession>
<gene>
    <name evidence="2" type="ORF">Sviol_81330</name>
</gene>
<name>A0ABQ3R2L0_9ACTN</name>
<reference evidence="2" key="1">
    <citation type="submission" date="2024-05" db="EMBL/GenBank/DDBJ databases">
        <title>Whole genome shotgun sequence of Streptomyces violascens NBRC 12920.</title>
        <authorList>
            <person name="Komaki H."/>
            <person name="Tamura T."/>
        </authorList>
    </citation>
    <scope>NUCLEOTIDE SEQUENCE</scope>
    <source>
        <strain evidence="2">NBRC 12920</strain>
    </source>
</reference>
<comment type="caution">
    <text evidence="2">The sequence shown here is derived from an EMBL/GenBank/DDBJ whole genome shotgun (WGS) entry which is preliminary data.</text>
</comment>
<evidence type="ECO:0000313" key="3">
    <source>
        <dbReference type="Proteomes" id="UP001050808"/>
    </source>
</evidence>
<feature type="region of interest" description="Disordered" evidence="1">
    <location>
        <begin position="22"/>
        <end position="51"/>
    </location>
</feature>